<name>A0A6F8YIH3_9ACTN</name>
<keyword evidence="2" id="KW-0732">Signal</keyword>
<feature type="chain" id="PRO_5026179376" evidence="2">
    <location>
        <begin position="46"/>
        <end position="374"/>
    </location>
</feature>
<reference evidence="3 4" key="2">
    <citation type="submission" date="2020-03" db="EMBL/GenBank/DDBJ databases">
        <authorList>
            <person name="Ichikawa N."/>
            <person name="Kimura A."/>
            <person name="Kitahashi Y."/>
            <person name="Uohara A."/>
        </authorList>
    </citation>
    <scope>NUCLEOTIDE SEQUENCE [LARGE SCALE GENOMIC DNA]</scope>
    <source>
        <strain evidence="3 4">NBRC 105367</strain>
    </source>
</reference>
<feature type="region of interest" description="Disordered" evidence="1">
    <location>
        <begin position="104"/>
        <end position="153"/>
    </location>
</feature>
<protein>
    <submittedName>
        <fullName evidence="3">Uncharacterized protein</fullName>
    </submittedName>
</protein>
<feature type="region of interest" description="Disordered" evidence="1">
    <location>
        <begin position="272"/>
        <end position="308"/>
    </location>
</feature>
<keyword evidence="4" id="KW-1185">Reference proteome</keyword>
<evidence type="ECO:0000256" key="2">
    <source>
        <dbReference type="SAM" id="SignalP"/>
    </source>
</evidence>
<feature type="signal peptide" evidence="2">
    <location>
        <begin position="1"/>
        <end position="45"/>
    </location>
</feature>
<evidence type="ECO:0000313" key="3">
    <source>
        <dbReference type="EMBL" id="BCB85902.1"/>
    </source>
</evidence>
<proteinExistence type="predicted"/>
<accession>A0A6F8YIH3</accession>
<dbReference type="EMBL" id="AP022871">
    <property type="protein sequence ID" value="BCB85902.1"/>
    <property type="molecule type" value="Genomic_DNA"/>
</dbReference>
<dbReference type="KEGG" id="psuu:Psuf_032150"/>
<reference evidence="3 4" key="1">
    <citation type="submission" date="2020-03" db="EMBL/GenBank/DDBJ databases">
        <title>Whole genome shotgun sequence of Phytohabitans suffuscus NBRC 105367.</title>
        <authorList>
            <person name="Komaki H."/>
            <person name="Tamura T."/>
        </authorList>
    </citation>
    <scope>NUCLEOTIDE SEQUENCE [LARGE SCALE GENOMIC DNA]</scope>
    <source>
        <strain evidence="3 4">NBRC 105367</strain>
    </source>
</reference>
<gene>
    <name evidence="3" type="ORF">Psuf_032150</name>
</gene>
<dbReference type="Proteomes" id="UP000503011">
    <property type="component" value="Chromosome"/>
</dbReference>
<sequence>MTRSGVERTARTATRPAHVRLGLRVLAVGGLAGAAWLLSGASAHAAEAALPAEDAPTDLSVVSLVAGPGQSTVLSPVAETLDTALVATDLVHVGRASTVVLPSATAASSVPVTPQPAARPDGDQDSTARVAASEPAGAEAPDAQPRAARDRAGSSDGVLLGVVRGLTAPLGLSGALVGPTGLLTPLTRAVDPVVAPLDGVLRPVTGALLTAAQPITSTLGSVTRAAFGDELPGQRAYDLIPGVTPAPGAEAGPVQTGPVAVLGARTVGLTEADTGSLSGDRRYAGTELRSSGSPDEGPGSGNLPDRHYPAPLRAYLGAGAGIPAGGPGSHAEGGGFAVVPSAVVESTVAFHRLPVTTDVAVLRHEAEAPTVSPD</sequence>
<feature type="compositionally biased region" description="Low complexity" evidence="1">
    <location>
        <begin position="136"/>
        <end position="146"/>
    </location>
</feature>
<dbReference type="RefSeq" id="WP_173157723.1">
    <property type="nucleotide sequence ID" value="NZ_AP022871.1"/>
</dbReference>
<organism evidence="3 4">
    <name type="scientific">Phytohabitans suffuscus</name>
    <dbReference type="NCBI Taxonomy" id="624315"/>
    <lineage>
        <taxon>Bacteria</taxon>
        <taxon>Bacillati</taxon>
        <taxon>Actinomycetota</taxon>
        <taxon>Actinomycetes</taxon>
        <taxon>Micromonosporales</taxon>
        <taxon>Micromonosporaceae</taxon>
    </lineage>
</organism>
<dbReference type="AlphaFoldDB" id="A0A6F8YIH3"/>
<evidence type="ECO:0000313" key="4">
    <source>
        <dbReference type="Proteomes" id="UP000503011"/>
    </source>
</evidence>
<evidence type="ECO:0000256" key="1">
    <source>
        <dbReference type="SAM" id="MobiDB-lite"/>
    </source>
</evidence>